<dbReference type="OrthoDB" id="7066727at2"/>
<keyword evidence="5 7" id="KW-1133">Transmembrane helix</keyword>
<keyword evidence="4 7" id="KW-0812">Transmembrane</keyword>
<evidence type="ECO:0000256" key="6">
    <source>
        <dbReference type="ARBA" id="ARBA00023136"/>
    </source>
</evidence>
<dbReference type="GO" id="GO:0022857">
    <property type="term" value="F:transmembrane transporter activity"/>
    <property type="evidence" value="ECO:0007669"/>
    <property type="project" value="InterPro"/>
</dbReference>
<dbReference type="Gene3D" id="1.20.1250.20">
    <property type="entry name" value="MFS general substrate transporter like domains"/>
    <property type="match status" value="1"/>
</dbReference>
<accession>A0A378WGF5</accession>
<dbReference type="CDD" id="cd17316">
    <property type="entry name" value="MFS_SV2_like"/>
    <property type="match status" value="1"/>
</dbReference>
<dbReference type="InterPro" id="IPR005829">
    <property type="entry name" value="Sugar_transporter_CS"/>
</dbReference>
<evidence type="ECO:0000259" key="8">
    <source>
        <dbReference type="PROSITE" id="PS50850"/>
    </source>
</evidence>
<evidence type="ECO:0000256" key="7">
    <source>
        <dbReference type="SAM" id="Phobius"/>
    </source>
</evidence>
<dbReference type="PANTHER" id="PTHR23511">
    <property type="entry name" value="SYNAPTIC VESICLE GLYCOPROTEIN 2"/>
    <property type="match status" value="1"/>
</dbReference>
<feature type="domain" description="Major facilitator superfamily (MFS) profile" evidence="8">
    <location>
        <begin position="19"/>
        <end position="430"/>
    </location>
</feature>
<dbReference type="PANTHER" id="PTHR23511:SF34">
    <property type="entry name" value="SYNAPTIC VESICLE GLYCOPROTEIN 2"/>
    <property type="match status" value="1"/>
</dbReference>
<feature type="transmembrane region" description="Helical" evidence="7">
    <location>
        <begin position="172"/>
        <end position="192"/>
    </location>
</feature>
<evidence type="ECO:0000256" key="3">
    <source>
        <dbReference type="ARBA" id="ARBA00022448"/>
    </source>
</evidence>
<feature type="transmembrane region" description="Helical" evidence="7">
    <location>
        <begin position="20"/>
        <end position="43"/>
    </location>
</feature>
<feature type="transmembrane region" description="Helical" evidence="7">
    <location>
        <begin position="110"/>
        <end position="131"/>
    </location>
</feature>
<feature type="transmembrane region" description="Helical" evidence="7">
    <location>
        <begin position="374"/>
        <end position="398"/>
    </location>
</feature>
<dbReference type="GO" id="GO:0016020">
    <property type="term" value="C:membrane"/>
    <property type="evidence" value="ECO:0007669"/>
    <property type="project" value="UniProtKB-SubCell"/>
</dbReference>
<keyword evidence="3" id="KW-0813">Transport</keyword>
<dbReference type="Proteomes" id="UP000254055">
    <property type="component" value="Unassembled WGS sequence"/>
</dbReference>
<evidence type="ECO:0000256" key="2">
    <source>
        <dbReference type="ARBA" id="ARBA00010992"/>
    </source>
</evidence>
<dbReference type="InterPro" id="IPR011701">
    <property type="entry name" value="MFS"/>
</dbReference>
<feature type="transmembrane region" description="Helical" evidence="7">
    <location>
        <begin position="253"/>
        <end position="270"/>
    </location>
</feature>
<feature type="transmembrane region" description="Helical" evidence="7">
    <location>
        <begin position="143"/>
        <end position="166"/>
    </location>
</feature>
<evidence type="ECO:0000256" key="1">
    <source>
        <dbReference type="ARBA" id="ARBA00004141"/>
    </source>
</evidence>
<dbReference type="InterPro" id="IPR020846">
    <property type="entry name" value="MFS_dom"/>
</dbReference>
<feature type="transmembrane region" description="Helical" evidence="7">
    <location>
        <begin position="404"/>
        <end position="425"/>
    </location>
</feature>
<sequence>MDIITRLHNLPVGKFHYKLLILIGLGWLFDAMDTGMVSFVLATLGKEWNLTPSELGWIVSVGFIGMALGAVLSGRMADRIGRKNVFVATMVLYSIATGLCAFAWNLESLLFFRFWVGFGLGGQLPVAVSLVSEYAPPKVRGRFIVLLESFWGLGWLAAALVSYFFIPQYGWQSAFLIGALPVFYAVFVWKLLPESVPYLINKGRVQEAHEIVCKLEAEAGVPVTATAEVAEQASAEPPRFAQLWQAPFAKRTLMLWLIWFGIVFSYYGIFTWLPKLLVEQGYTVVKTFEYVLVMILAQLPGYFAAAVLVEKIGRKATLAGFLFACAVCAYFFGHSDSVTMIMFWGCWMSFFNLGAWGVLYTYTPELYPVRFRAFGSGWAGAIGRIGGIVAPMAVVAMIGGDGGFGRIFVMFTAVLMAVVAVIVVLGEETKGRSLEDISK</sequence>
<evidence type="ECO:0000256" key="4">
    <source>
        <dbReference type="ARBA" id="ARBA00022692"/>
    </source>
</evidence>
<dbReference type="PROSITE" id="PS50850">
    <property type="entry name" value="MFS"/>
    <property type="match status" value="1"/>
</dbReference>
<dbReference type="Pfam" id="PF07690">
    <property type="entry name" value="MFS_1"/>
    <property type="match status" value="1"/>
</dbReference>
<reference evidence="9 10" key="1">
    <citation type="submission" date="2018-06" db="EMBL/GenBank/DDBJ databases">
        <authorList>
            <consortium name="Pathogen Informatics"/>
            <person name="Doyle S."/>
        </authorList>
    </citation>
    <scope>NUCLEOTIDE SEQUENCE [LARGE SCALE GENOMIC DNA]</scope>
    <source>
        <strain evidence="9 10">NCTC12229</strain>
    </source>
</reference>
<dbReference type="PROSITE" id="PS00216">
    <property type="entry name" value="SUGAR_TRANSPORT_1"/>
    <property type="match status" value="2"/>
</dbReference>
<dbReference type="EMBL" id="UGRS01000001">
    <property type="protein sequence ID" value="SUA36556.1"/>
    <property type="molecule type" value="Genomic_DNA"/>
</dbReference>
<dbReference type="InterPro" id="IPR036259">
    <property type="entry name" value="MFS_trans_sf"/>
</dbReference>
<gene>
    <name evidence="9" type="primary">emrB_1</name>
    <name evidence="9" type="ORF">NCTC12229_00975</name>
</gene>
<feature type="transmembrane region" description="Helical" evidence="7">
    <location>
        <begin position="316"/>
        <end position="335"/>
    </location>
</feature>
<evidence type="ECO:0000313" key="9">
    <source>
        <dbReference type="EMBL" id="SUA36556.1"/>
    </source>
</evidence>
<dbReference type="RefSeq" id="WP_115133750.1">
    <property type="nucleotide sequence ID" value="NZ_UGRS01000001.1"/>
</dbReference>
<dbReference type="AlphaFoldDB" id="A0A378WGF5"/>
<feature type="transmembrane region" description="Helical" evidence="7">
    <location>
        <begin position="341"/>
        <end position="362"/>
    </location>
</feature>
<comment type="similarity">
    <text evidence="2">Belongs to the major facilitator superfamily. Sugar transporter (TC 2.A.1.1) family.</text>
</comment>
<dbReference type="SUPFAM" id="SSF103473">
    <property type="entry name" value="MFS general substrate transporter"/>
    <property type="match status" value="1"/>
</dbReference>
<feature type="transmembrane region" description="Helical" evidence="7">
    <location>
        <begin position="290"/>
        <end position="309"/>
    </location>
</feature>
<proteinExistence type="inferred from homology"/>
<organism evidence="9 10">
    <name type="scientific">Neisseria zoodegmatis</name>
    <dbReference type="NCBI Taxonomy" id="326523"/>
    <lineage>
        <taxon>Bacteria</taxon>
        <taxon>Pseudomonadati</taxon>
        <taxon>Pseudomonadota</taxon>
        <taxon>Betaproteobacteria</taxon>
        <taxon>Neisseriales</taxon>
        <taxon>Neisseriaceae</taxon>
        <taxon>Neisseria</taxon>
    </lineage>
</organism>
<feature type="transmembrane region" description="Helical" evidence="7">
    <location>
        <begin position="85"/>
        <end position="104"/>
    </location>
</feature>
<keyword evidence="6 7" id="KW-0472">Membrane</keyword>
<name>A0A378WGF5_9NEIS</name>
<evidence type="ECO:0000256" key="5">
    <source>
        <dbReference type="ARBA" id="ARBA00022989"/>
    </source>
</evidence>
<comment type="subcellular location">
    <subcellularLocation>
        <location evidence="1">Membrane</location>
        <topology evidence="1">Multi-pass membrane protein</topology>
    </subcellularLocation>
</comment>
<feature type="transmembrane region" description="Helical" evidence="7">
    <location>
        <begin position="55"/>
        <end position="73"/>
    </location>
</feature>
<evidence type="ECO:0000313" key="10">
    <source>
        <dbReference type="Proteomes" id="UP000254055"/>
    </source>
</evidence>
<protein>
    <submittedName>
        <fullName evidence="9">Multidrug resistance translocase</fullName>
    </submittedName>
</protein>